<comment type="caution">
    <text evidence="2">The sequence shown here is derived from an EMBL/GenBank/DDBJ whole genome shotgun (WGS) entry which is preliminary data.</text>
</comment>
<reference evidence="3" key="1">
    <citation type="journal article" date="2013" name="New Phytol.">
        <title>Comparative genomic and transcriptomic analyses reveal the hemibiotrophic stage shift of Colletotrichum fungi.</title>
        <authorList>
            <person name="Gan P."/>
            <person name="Ikeda K."/>
            <person name="Irieda H."/>
            <person name="Narusaka M."/>
            <person name="O'Connell R.J."/>
            <person name="Narusaka Y."/>
            <person name="Takano Y."/>
            <person name="Kubo Y."/>
            <person name="Shirasu K."/>
        </authorList>
    </citation>
    <scope>NUCLEOTIDE SEQUENCE [LARGE SCALE GENOMIC DNA]</scope>
    <source>
        <strain evidence="3">104-T / ATCC 96160 / CBS 514.97 / LARS 414 / MAFF 240422</strain>
    </source>
</reference>
<evidence type="ECO:0000313" key="2">
    <source>
        <dbReference type="EMBL" id="TDZ14996.1"/>
    </source>
</evidence>
<name>A0A484FC04_COLOR</name>
<sequence length="69" mass="7684">MTDHAQVSTLETPSDSWQSHHRSQDEIGRARASGHVRTQLQLHSLLAVGVAVREMVVSIALLDRSTRRP</sequence>
<protein>
    <submittedName>
        <fullName evidence="2">Uncharacterized protein</fullName>
    </submittedName>
</protein>
<evidence type="ECO:0000256" key="1">
    <source>
        <dbReference type="SAM" id="MobiDB-lite"/>
    </source>
</evidence>
<dbReference type="AlphaFoldDB" id="A0A484FC04"/>
<feature type="compositionally biased region" description="Polar residues" evidence="1">
    <location>
        <begin position="1"/>
        <end position="17"/>
    </location>
</feature>
<dbReference type="Proteomes" id="UP000014480">
    <property type="component" value="Unassembled WGS sequence"/>
</dbReference>
<feature type="region of interest" description="Disordered" evidence="1">
    <location>
        <begin position="1"/>
        <end position="32"/>
    </location>
</feature>
<proteinExistence type="predicted"/>
<evidence type="ECO:0000313" key="3">
    <source>
        <dbReference type="Proteomes" id="UP000014480"/>
    </source>
</evidence>
<keyword evidence="3" id="KW-1185">Reference proteome</keyword>
<dbReference type="EMBL" id="AMCV02000045">
    <property type="protein sequence ID" value="TDZ14996.1"/>
    <property type="molecule type" value="Genomic_DNA"/>
</dbReference>
<gene>
    <name evidence="2" type="ORF">Cob_v012107</name>
</gene>
<accession>A0A484FC04</accession>
<organism evidence="2 3">
    <name type="scientific">Colletotrichum orbiculare (strain 104-T / ATCC 96160 / CBS 514.97 / LARS 414 / MAFF 240422)</name>
    <name type="common">Cucumber anthracnose fungus</name>
    <name type="synonym">Colletotrichum lagenarium</name>
    <dbReference type="NCBI Taxonomy" id="1213857"/>
    <lineage>
        <taxon>Eukaryota</taxon>
        <taxon>Fungi</taxon>
        <taxon>Dikarya</taxon>
        <taxon>Ascomycota</taxon>
        <taxon>Pezizomycotina</taxon>
        <taxon>Sordariomycetes</taxon>
        <taxon>Hypocreomycetidae</taxon>
        <taxon>Glomerellales</taxon>
        <taxon>Glomerellaceae</taxon>
        <taxon>Colletotrichum</taxon>
        <taxon>Colletotrichum orbiculare species complex</taxon>
    </lineage>
</organism>
<reference evidence="3" key="2">
    <citation type="journal article" date="2019" name="Mol. Plant Microbe Interact.">
        <title>Genome sequence resources for four phytopathogenic fungi from the Colletotrichum orbiculare species complex.</title>
        <authorList>
            <person name="Gan P."/>
            <person name="Tsushima A."/>
            <person name="Narusaka M."/>
            <person name="Narusaka Y."/>
            <person name="Takano Y."/>
            <person name="Kubo Y."/>
            <person name="Shirasu K."/>
        </authorList>
    </citation>
    <scope>GENOME REANNOTATION</scope>
    <source>
        <strain evidence="3">104-T / ATCC 96160 / CBS 514.97 / LARS 414 / MAFF 240422</strain>
    </source>
</reference>